<organism evidence="2 3">
    <name type="scientific">Providencia alcalifaciens</name>
    <dbReference type="NCBI Taxonomy" id="126385"/>
    <lineage>
        <taxon>Bacteria</taxon>
        <taxon>Pseudomonadati</taxon>
        <taxon>Pseudomonadota</taxon>
        <taxon>Gammaproteobacteria</taxon>
        <taxon>Enterobacterales</taxon>
        <taxon>Morganellaceae</taxon>
        <taxon>Providencia</taxon>
    </lineage>
</organism>
<name>A0A4R3NIS2_9GAMM</name>
<evidence type="ECO:0008006" key="4">
    <source>
        <dbReference type="Google" id="ProtNLM"/>
    </source>
</evidence>
<sequence length="272" mass="28145">MEKTMMMKKRIGLLVGSALLMGSSVSALANTAEFRTQIRVLSADACVLSVAAQGDTAWALNWEEQDRTAGTSTLTVKEGELGEPLLVRVKLTDASGASCSLNGIKLGATAATTATATGLFKAAVGEGFWEYMPTLTKLETFSTVAGAEAGTAAAKLPANTVKAKYAAGEHVISETAQHNANTEVTVEGTTQRFLALTHNYVNATGITPFNLGGQAQAVTLESTAAEPVKSALIGVGALVAKNPVNAEGQADFALLDTVENVNLPFTVTVELP</sequence>
<evidence type="ECO:0000256" key="1">
    <source>
        <dbReference type="SAM" id="SignalP"/>
    </source>
</evidence>
<dbReference type="RefSeq" id="WP_165906976.1">
    <property type="nucleotide sequence ID" value="NZ_SMAS01000019.1"/>
</dbReference>
<proteinExistence type="predicted"/>
<dbReference type="AlphaFoldDB" id="A0A4R3NIS2"/>
<reference evidence="2 3" key="1">
    <citation type="submission" date="2019-03" db="EMBL/GenBank/DDBJ databases">
        <title>Genomic analyses of the natural microbiome of Caenorhabditis elegans.</title>
        <authorList>
            <person name="Samuel B."/>
        </authorList>
    </citation>
    <scope>NUCLEOTIDE SEQUENCE [LARGE SCALE GENOMIC DNA]</scope>
    <source>
        <strain evidence="2 3">JUb102</strain>
    </source>
</reference>
<accession>A0A4R3NIS2</accession>
<feature type="signal peptide" evidence="1">
    <location>
        <begin position="1"/>
        <end position="29"/>
    </location>
</feature>
<evidence type="ECO:0000313" key="2">
    <source>
        <dbReference type="EMBL" id="TCT28167.1"/>
    </source>
</evidence>
<protein>
    <recommendedName>
        <fullName evidence="4">Fimbrial protein</fullName>
    </recommendedName>
</protein>
<keyword evidence="1" id="KW-0732">Signal</keyword>
<gene>
    <name evidence="2" type="ORF">EC835_1196</name>
</gene>
<dbReference type="EMBL" id="SMAS01000019">
    <property type="protein sequence ID" value="TCT28167.1"/>
    <property type="molecule type" value="Genomic_DNA"/>
</dbReference>
<feature type="chain" id="PRO_5020614631" description="Fimbrial protein" evidence="1">
    <location>
        <begin position="30"/>
        <end position="272"/>
    </location>
</feature>
<dbReference type="Proteomes" id="UP000295055">
    <property type="component" value="Unassembled WGS sequence"/>
</dbReference>
<comment type="caution">
    <text evidence="2">The sequence shown here is derived from an EMBL/GenBank/DDBJ whole genome shotgun (WGS) entry which is preliminary data.</text>
</comment>
<evidence type="ECO:0000313" key="3">
    <source>
        <dbReference type="Proteomes" id="UP000295055"/>
    </source>
</evidence>